<reference evidence="12 13" key="1">
    <citation type="submission" date="2021-03" db="EMBL/GenBank/DDBJ databases">
        <title>Whole genome sequence of Agrobacterium sp. strain Rnr.</title>
        <authorList>
            <person name="Mafakheri H."/>
            <person name="Taghavi S.M."/>
            <person name="Nemanja K."/>
            <person name="Osdaghi E."/>
        </authorList>
    </citation>
    <scope>NUCLEOTIDE SEQUENCE [LARGE SCALE GENOMIC DNA]</scope>
    <source>
        <strain evidence="12 13">Rnr</strain>
    </source>
</reference>
<feature type="signal peptide" evidence="10">
    <location>
        <begin position="1"/>
        <end position="31"/>
    </location>
</feature>
<comment type="subcellular location">
    <subcellularLocation>
        <location evidence="1">Cell outer membrane</location>
    </subcellularLocation>
</comment>
<dbReference type="PANTHER" id="PTHR34597:SF3">
    <property type="entry name" value="OUTER MEMBRANE TRANSPORTER CDIB"/>
    <property type="match status" value="1"/>
</dbReference>
<dbReference type="Pfam" id="PF03865">
    <property type="entry name" value="ShlB"/>
    <property type="match status" value="1"/>
</dbReference>
<gene>
    <name evidence="12" type="ORF">JZX89_12670</name>
</gene>
<proteinExistence type="inferred from homology"/>
<comment type="similarity">
    <text evidence="2">Belongs to the TPS (TC 1.B.20) family.</text>
</comment>
<evidence type="ECO:0000313" key="12">
    <source>
        <dbReference type="EMBL" id="MBO0131600.1"/>
    </source>
</evidence>
<dbReference type="InterPro" id="IPR013686">
    <property type="entry name" value="Polypept-transport_assoc_ShlB"/>
</dbReference>
<evidence type="ECO:0000259" key="11">
    <source>
        <dbReference type="PROSITE" id="PS51779"/>
    </source>
</evidence>
<dbReference type="InterPro" id="IPR005565">
    <property type="entry name" value="Hemolysn_activator_HlyB_C"/>
</dbReference>
<feature type="region of interest" description="Disordered" evidence="9">
    <location>
        <begin position="61"/>
        <end position="85"/>
    </location>
</feature>
<evidence type="ECO:0000256" key="8">
    <source>
        <dbReference type="ARBA" id="ARBA00023237"/>
    </source>
</evidence>
<evidence type="ECO:0000256" key="7">
    <source>
        <dbReference type="ARBA" id="ARBA00023136"/>
    </source>
</evidence>
<comment type="caution">
    <text evidence="12">The sequence shown here is derived from an EMBL/GenBank/DDBJ whole genome shotgun (WGS) entry which is preliminary data.</text>
</comment>
<keyword evidence="4" id="KW-1134">Transmembrane beta strand</keyword>
<dbReference type="Pfam" id="PF17287">
    <property type="entry name" value="POTRA_3"/>
    <property type="match status" value="1"/>
</dbReference>
<dbReference type="InterPro" id="IPR051544">
    <property type="entry name" value="TPS_OM_transporter"/>
</dbReference>
<dbReference type="PIRSF" id="PIRSF029745">
    <property type="entry name" value="FhaC"/>
    <property type="match status" value="1"/>
</dbReference>
<keyword evidence="8" id="KW-0998">Cell outer membrane</keyword>
<dbReference type="Pfam" id="PF08479">
    <property type="entry name" value="POTRA_2"/>
    <property type="match status" value="1"/>
</dbReference>
<keyword evidence="7" id="KW-0472">Membrane</keyword>
<dbReference type="RefSeq" id="WP_174374187.1">
    <property type="nucleotide sequence ID" value="NZ_JAFLNA010000005.1"/>
</dbReference>
<feature type="compositionally biased region" description="Polar residues" evidence="9">
    <location>
        <begin position="71"/>
        <end position="83"/>
    </location>
</feature>
<evidence type="ECO:0000256" key="6">
    <source>
        <dbReference type="ARBA" id="ARBA00022927"/>
    </source>
</evidence>
<keyword evidence="10" id="KW-0732">Signal</keyword>
<dbReference type="Gene3D" id="2.40.160.50">
    <property type="entry name" value="membrane protein fhac: a member of the omp85/tpsb transporter family"/>
    <property type="match status" value="1"/>
</dbReference>
<keyword evidence="3" id="KW-0813">Transport</keyword>
<organism evidence="12 13">
    <name type="scientific">Agrobacterium burrii</name>
    <dbReference type="NCBI Taxonomy" id="2815339"/>
    <lineage>
        <taxon>Bacteria</taxon>
        <taxon>Pseudomonadati</taxon>
        <taxon>Pseudomonadota</taxon>
        <taxon>Alphaproteobacteria</taxon>
        <taxon>Hyphomicrobiales</taxon>
        <taxon>Rhizobiaceae</taxon>
        <taxon>Rhizobium/Agrobacterium group</taxon>
        <taxon>Agrobacterium</taxon>
        <taxon>Agrobacterium tumefaciens complex</taxon>
    </lineage>
</organism>
<dbReference type="InterPro" id="IPR034746">
    <property type="entry name" value="POTRA"/>
</dbReference>
<dbReference type="PANTHER" id="PTHR34597">
    <property type="entry name" value="SLR1661 PROTEIN"/>
    <property type="match status" value="1"/>
</dbReference>
<name>A0ABS3EI05_9HYPH</name>
<accession>A0ABS3EI05</accession>
<keyword evidence="6" id="KW-0653">Protein transport</keyword>
<sequence>MKVLRSSSRFSGLALSAALLSLAVKTAPAHAQGVTNDAARQANQIERQQAEQDRLRQEEMLRKTTRAPQGRPTTAPDTASSAPGETCLPVSRISVSGTTLVPAATVTHTIRRWEGRCLGLAELNSVLEALTYLYVERGYIASRAYLPEQDLSDGSLDISVIEGSLEDITLNGKAPSDNRIATAFPGIRGEPANLRDIEQGLDQINRLRSSKGKIALQSGKGQGGSVLDVAVEQARPWHVSLSADNLGGNATGIYQSRADFGLDNIFGVNDEWLFGYQRSMDHHPLFLSSDRPNSNTLTAAVSVPYGYWTFGINGSWSNYHSTLQGPLSAIETSGGSHSVAPYVSRVLHRDQTSKTWMTGRLTWKETENFLLGSRIDVSSRVLSVATVELGHSRQLLGGQASVSFGYNRGLDILGAFDDSTAPAGSPKGQFETLSASLGYFRTQELGAATMIFNTSVTGQWTDDLLFGSEQMSLGGYSTVRGAREAILYSGKAILMRNELSVLLPELNDAEATRIIGRLEPYVALDLGHSAADPSGTALGGNIIGGAIGLRNRGGRINFDVSYADILSMPDLPSSLRPSSGLVQARLSVSF</sequence>
<dbReference type="Proteomes" id="UP000664699">
    <property type="component" value="Unassembled WGS sequence"/>
</dbReference>
<protein>
    <submittedName>
        <fullName evidence="12">ShlB/FhaC/HecB family hemolysin secretion/activation protein</fullName>
    </submittedName>
</protein>
<evidence type="ECO:0000256" key="3">
    <source>
        <dbReference type="ARBA" id="ARBA00022448"/>
    </source>
</evidence>
<feature type="domain" description="POTRA" evidence="11">
    <location>
        <begin position="88"/>
        <end position="163"/>
    </location>
</feature>
<dbReference type="PROSITE" id="PS51779">
    <property type="entry name" value="POTRA"/>
    <property type="match status" value="1"/>
</dbReference>
<evidence type="ECO:0000256" key="9">
    <source>
        <dbReference type="SAM" id="MobiDB-lite"/>
    </source>
</evidence>
<feature type="chain" id="PRO_5045992107" evidence="10">
    <location>
        <begin position="32"/>
        <end position="590"/>
    </location>
</feature>
<evidence type="ECO:0000256" key="2">
    <source>
        <dbReference type="ARBA" id="ARBA00009055"/>
    </source>
</evidence>
<evidence type="ECO:0000256" key="5">
    <source>
        <dbReference type="ARBA" id="ARBA00022692"/>
    </source>
</evidence>
<evidence type="ECO:0000313" key="13">
    <source>
        <dbReference type="Proteomes" id="UP000664699"/>
    </source>
</evidence>
<dbReference type="InterPro" id="IPR027282">
    <property type="entry name" value="TPS"/>
</dbReference>
<dbReference type="EMBL" id="JAFLNA010000005">
    <property type="protein sequence ID" value="MBO0131600.1"/>
    <property type="molecule type" value="Genomic_DNA"/>
</dbReference>
<evidence type="ECO:0000256" key="10">
    <source>
        <dbReference type="SAM" id="SignalP"/>
    </source>
</evidence>
<keyword evidence="13" id="KW-1185">Reference proteome</keyword>
<keyword evidence="5" id="KW-0812">Transmembrane</keyword>
<dbReference type="InterPro" id="IPR035251">
    <property type="entry name" value="ShlB_POTRA"/>
</dbReference>
<evidence type="ECO:0000256" key="4">
    <source>
        <dbReference type="ARBA" id="ARBA00022452"/>
    </source>
</evidence>
<evidence type="ECO:0000256" key="1">
    <source>
        <dbReference type="ARBA" id="ARBA00004442"/>
    </source>
</evidence>
<dbReference type="Gene3D" id="3.10.20.310">
    <property type="entry name" value="membrane protein fhac"/>
    <property type="match status" value="1"/>
</dbReference>